<dbReference type="RefSeq" id="XP_033357419.1">
    <property type="nucleotide sequence ID" value="XM_033501528.1"/>
</dbReference>
<dbReference type="Gene3D" id="2.60.40.1660">
    <property type="entry name" value="Na, k-atpase alpha subunit"/>
    <property type="match status" value="1"/>
</dbReference>
<keyword evidence="3 7" id="KW-0812">Transmembrane</keyword>
<gene>
    <name evidence="9" type="primary">LOC117237503</name>
</gene>
<dbReference type="Pfam" id="PF00287">
    <property type="entry name" value="Na_K-ATPase"/>
    <property type="match status" value="1"/>
</dbReference>
<dbReference type="GeneID" id="117237503"/>
<evidence type="ECO:0000256" key="5">
    <source>
        <dbReference type="ARBA" id="ARBA00022989"/>
    </source>
</evidence>
<accession>A0A6J3KZY8</accession>
<evidence type="ECO:0000313" key="8">
    <source>
        <dbReference type="Proteomes" id="UP000504631"/>
    </source>
</evidence>
<sequence length="340" mass="39832">MVILHDEEYYKSRIPQPDLGPLRNFLRFIWDNNRKTFLDRTAKEWGQLGIFYLFFFAVLGSIFAIQMKISIDYVSKLDRPFFQYSGQITQSISARSVRLSRSAFGSPGIVFKPNSISAVSPIIAVSNLLSSTRPDRYIRALSDFLQEYHKNMSDYDLYCQNKHAKTNHNKKPCFFDIKSLGICSKPPYGYTKPFQPCVLIKFNKRFDWIPEYYNNSSNLPDHMPDKLKKAVRESTKPYIWLSCDGANNVDKEHIGEIEYIPNPAFPVQYFPFTGQPGYLSPIVALKFRNLTRNRLVTVECYLWAYNIEQYHRYSLDFQIMTGKTREKTYWQFTISNNSFV</sequence>
<dbReference type="GO" id="GO:0006883">
    <property type="term" value="P:intracellular sodium ion homeostasis"/>
    <property type="evidence" value="ECO:0007669"/>
    <property type="project" value="TreeGrafter"/>
</dbReference>
<dbReference type="GO" id="GO:0030007">
    <property type="term" value="P:intracellular potassium ion homeostasis"/>
    <property type="evidence" value="ECO:0007669"/>
    <property type="project" value="TreeGrafter"/>
</dbReference>
<dbReference type="GO" id="GO:1990573">
    <property type="term" value="P:potassium ion import across plasma membrane"/>
    <property type="evidence" value="ECO:0007669"/>
    <property type="project" value="TreeGrafter"/>
</dbReference>
<comment type="similarity">
    <text evidence="2">Belongs to the X(+)/potassium ATPases subunit beta family.</text>
</comment>
<keyword evidence="6 7" id="KW-0472">Membrane</keyword>
<dbReference type="Proteomes" id="UP000504631">
    <property type="component" value="Unplaced"/>
</dbReference>
<evidence type="ECO:0000313" key="9">
    <source>
        <dbReference type="RefSeq" id="XP_033357419.1"/>
    </source>
</evidence>
<dbReference type="GO" id="GO:0005890">
    <property type="term" value="C:sodium:potassium-exchanging ATPase complex"/>
    <property type="evidence" value="ECO:0007669"/>
    <property type="project" value="InterPro"/>
</dbReference>
<evidence type="ECO:0000256" key="2">
    <source>
        <dbReference type="ARBA" id="ARBA00005876"/>
    </source>
</evidence>
<dbReference type="InterPro" id="IPR000402">
    <property type="entry name" value="Na/K_ATPase_sub_beta"/>
</dbReference>
<organism evidence="8 9">
    <name type="scientific">Bombus vosnesenskii</name>
    <dbReference type="NCBI Taxonomy" id="207650"/>
    <lineage>
        <taxon>Eukaryota</taxon>
        <taxon>Metazoa</taxon>
        <taxon>Ecdysozoa</taxon>
        <taxon>Arthropoda</taxon>
        <taxon>Hexapoda</taxon>
        <taxon>Insecta</taxon>
        <taxon>Pterygota</taxon>
        <taxon>Neoptera</taxon>
        <taxon>Endopterygota</taxon>
        <taxon>Hymenoptera</taxon>
        <taxon>Apocrita</taxon>
        <taxon>Aculeata</taxon>
        <taxon>Apoidea</taxon>
        <taxon>Anthophila</taxon>
        <taxon>Apidae</taxon>
        <taxon>Bombus</taxon>
        <taxon>Pyrobombus</taxon>
    </lineage>
</organism>
<feature type="transmembrane region" description="Helical" evidence="7">
    <location>
        <begin position="45"/>
        <end position="65"/>
    </location>
</feature>
<keyword evidence="4" id="KW-0735">Signal-anchor</keyword>
<keyword evidence="8" id="KW-1185">Reference proteome</keyword>
<reference evidence="9" key="1">
    <citation type="submission" date="2025-08" db="UniProtKB">
        <authorList>
            <consortium name="RefSeq"/>
        </authorList>
    </citation>
    <scope>IDENTIFICATION</scope>
    <source>
        <tissue evidence="9">Muscle</tissue>
    </source>
</reference>
<evidence type="ECO:0000256" key="6">
    <source>
        <dbReference type="ARBA" id="ARBA00023136"/>
    </source>
</evidence>
<name>A0A6J3KZY8_9HYME</name>
<dbReference type="InterPro" id="IPR038702">
    <property type="entry name" value="Na/K_ATPase_sub_beta_sf"/>
</dbReference>
<dbReference type="PANTHER" id="PTHR11523:SF28">
    <property type="entry name" value="NA_K-ATPASE BETA SUBUNIT ISOFORM 4-RELATED"/>
    <property type="match status" value="1"/>
</dbReference>
<evidence type="ECO:0000256" key="3">
    <source>
        <dbReference type="ARBA" id="ARBA00022692"/>
    </source>
</evidence>
<dbReference type="GO" id="GO:0036376">
    <property type="term" value="P:sodium ion export across plasma membrane"/>
    <property type="evidence" value="ECO:0007669"/>
    <property type="project" value="TreeGrafter"/>
</dbReference>
<evidence type="ECO:0000256" key="4">
    <source>
        <dbReference type="ARBA" id="ARBA00022968"/>
    </source>
</evidence>
<dbReference type="KEGG" id="bvk:117237503"/>
<dbReference type="AlphaFoldDB" id="A0A6J3KZY8"/>
<comment type="subcellular location">
    <subcellularLocation>
        <location evidence="1">Membrane</location>
        <topology evidence="1">Single-pass type II membrane protein</topology>
    </subcellularLocation>
</comment>
<dbReference type="GO" id="GO:0001671">
    <property type="term" value="F:ATPase activator activity"/>
    <property type="evidence" value="ECO:0007669"/>
    <property type="project" value="TreeGrafter"/>
</dbReference>
<proteinExistence type="inferred from homology"/>
<keyword evidence="5 7" id="KW-1133">Transmembrane helix</keyword>
<dbReference type="PANTHER" id="PTHR11523">
    <property type="entry name" value="SODIUM/POTASSIUM-DEPENDENT ATPASE BETA SUBUNIT"/>
    <property type="match status" value="1"/>
</dbReference>
<evidence type="ECO:0000256" key="7">
    <source>
        <dbReference type="SAM" id="Phobius"/>
    </source>
</evidence>
<protein>
    <submittedName>
        <fullName evidence="9">Sodium/potassium-transporting ATPase subunit beta-1-like</fullName>
    </submittedName>
</protein>
<evidence type="ECO:0000256" key="1">
    <source>
        <dbReference type="ARBA" id="ARBA00004606"/>
    </source>
</evidence>